<feature type="region of interest" description="Disordered" evidence="1">
    <location>
        <begin position="446"/>
        <end position="478"/>
    </location>
</feature>
<dbReference type="GO" id="GO:0051216">
    <property type="term" value="P:cartilage development"/>
    <property type="evidence" value="ECO:0007669"/>
    <property type="project" value="Ensembl"/>
</dbReference>
<proteinExistence type="predicted"/>
<sequence length="478" mass="53412">MYVLELEVGMKPETLQSKGSSSHHYATSYPFHMNFLMMLLKYSSCSQVTDLDRVYVAYLQNKHRLDEDHSFNHYLHHLRAIYKSCAESDDPDCITEYTSKPKAQVVMPKTAPAAACNPYTDPYCLFTSASSKVPVIEPAPAPAAPVKASLPILTPVLPLPAKAPLGYYYSAPVLQHFVSPQQREELLRICNPSDTDCLLYHLRAAYGYKPTTEPFPSYSHLDCDPSKDPYCRPKLVQKASTGLYHLYPTCDPDYDPFCTPAVPAHAPQTSRTPEEPPKVQSCNPIFDENCNPLTAMTLSGLTKTMLEYSPRDETAPSPVCNPQYDPYCLLGVPAAIRMLTQYKDHPHHQLGIRGKTKEGYDCYMFYDKECHPLDIHSNTQLEAPAGYTGGASKPGCHPYDPTCWRFSPPPASATKADKPGESGVIKPDPDCDPEYEYSCRLRRYEPKTDKKAQDEQMPGPSHIVALSTQFAQPQGLKK</sequence>
<protein>
    <submittedName>
        <fullName evidence="2">Actinodin2</fullName>
    </submittedName>
</protein>
<evidence type="ECO:0000313" key="2">
    <source>
        <dbReference type="Ensembl" id="ENSSFOP00015016558.2"/>
    </source>
</evidence>
<reference evidence="2 3" key="1">
    <citation type="submission" date="2019-04" db="EMBL/GenBank/DDBJ databases">
        <authorList>
            <consortium name="Wellcome Sanger Institute Data Sharing"/>
        </authorList>
    </citation>
    <scope>NUCLEOTIDE SEQUENCE [LARGE SCALE GENOMIC DNA]</scope>
</reference>
<dbReference type="Ensembl" id="ENSSFOT00015016747.2">
    <property type="protein sequence ID" value="ENSSFOP00015016558.2"/>
    <property type="gene ID" value="ENSSFOG00015010681.2"/>
</dbReference>
<evidence type="ECO:0000256" key="1">
    <source>
        <dbReference type="SAM" id="MobiDB-lite"/>
    </source>
</evidence>
<dbReference type="GeneTree" id="ENSGT00500000045505"/>
<dbReference type="Proteomes" id="UP000694397">
    <property type="component" value="Chromosome 3"/>
</dbReference>
<evidence type="ECO:0000313" key="3">
    <source>
        <dbReference type="Proteomes" id="UP000694397"/>
    </source>
</evidence>
<reference evidence="2" key="2">
    <citation type="submission" date="2025-08" db="UniProtKB">
        <authorList>
            <consortium name="Ensembl"/>
        </authorList>
    </citation>
    <scope>IDENTIFICATION</scope>
</reference>
<dbReference type="OrthoDB" id="8682554at2759"/>
<name>A0A8C9RK77_SCLFO</name>
<organism evidence="2 3">
    <name type="scientific">Scleropages formosus</name>
    <name type="common">Asian bonytongue</name>
    <name type="synonym">Osteoglossum formosum</name>
    <dbReference type="NCBI Taxonomy" id="113540"/>
    <lineage>
        <taxon>Eukaryota</taxon>
        <taxon>Metazoa</taxon>
        <taxon>Chordata</taxon>
        <taxon>Craniata</taxon>
        <taxon>Vertebrata</taxon>
        <taxon>Euteleostomi</taxon>
        <taxon>Actinopterygii</taxon>
        <taxon>Neopterygii</taxon>
        <taxon>Teleostei</taxon>
        <taxon>Osteoglossocephala</taxon>
        <taxon>Osteoglossomorpha</taxon>
        <taxon>Osteoglossiformes</taxon>
        <taxon>Osteoglossidae</taxon>
        <taxon>Scleropages</taxon>
    </lineage>
</organism>
<reference evidence="2" key="3">
    <citation type="submission" date="2025-09" db="UniProtKB">
        <authorList>
            <consortium name="Ensembl"/>
        </authorList>
    </citation>
    <scope>IDENTIFICATION</scope>
</reference>
<feature type="region of interest" description="Disordered" evidence="1">
    <location>
        <begin position="408"/>
        <end position="432"/>
    </location>
</feature>
<dbReference type="AlphaFoldDB" id="A0A8C9RK77"/>
<accession>A0A8C9RK77</accession>
<keyword evidence="3" id="KW-1185">Reference proteome</keyword>
<dbReference type="GO" id="GO:0033333">
    <property type="term" value="P:fin development"/>
    <property type="evidence" value="ECO:0007669"/>
    <property type="project" value="Ensembl"/>
</dbReference>